<comment type="caution">
    <text evidence="7">The sequence shown here is derived from an EMBL/GenBank/DDBJ whole genome shotgun (WGS) entry which is preliminary data.</text>
</comment>
<evidence type="ECO:0000256" key="1">
    <source>
        <dbReference type="ARBA" id="ARBA00006787"/>
    </source>
</evidence>
<reference evidence="7" key="2">
    <citation type="submission" date="2020-09" db="EMBL/GenBank/DDBJ databases">
        <authorList>
            <person name="Sun Q."/>
            <person name="Zhou Y."/>
        </authorList>
    </citation>
    <scope>NUCLEOTIDE SEQUENCE</scope>
    <source>
        <strain evidence="7">CGMCC 4.7272</strain>
    </source>
</reference>
<evidence type="ECO:0000313" key="7">
    <source>
        <dbReference type="EMBL" id="GGJ69711.1"/>
    </source>
</evidence>
<gene>
    <name evidence="7" type="ORF">GCM10012282_78330</name>
</gene>
<feature type="binding site" evidence="5">
    <location>
        <position position="77"/>
    </location>
    <ligand>
        <name>Fe cation</name>
        <dbReference type="ChEBI" id="CHEBI:24875"/>
        <note>catalytic</note>
    </ligand>
</feature>
<dbReference type="Proteomes" id="UP000625682">
    <property type="component" value="Unassembled WGS sequence"/>
</dbReference>
<evidence type="ECO:0000313" key="8">
    <source>
        <dbReference type="Proteomes" id="UP000625682"/>
    </source>
</evidence>
<dbReference type="AlphaFoldDB" id="A0A917UND0"/>
<dbReference type="InterPro" id="IPR004294">
    <property type="entry name" value="Carotenoid_Oase"/>
</dbReference>
<protein>
    <recommendedName>
        <fullName evidence="6">Dioxygenase</fullName>
        <ecNumber evidence="6">1.13.11.-</ecNumber>
    </recommendedName>
</protein>
<evidence type="ECO:0000256" key="2">
    <source>
        <dbReference type="ARBA" id="ARBA00022723"/>
    </source>
</evidence>
<keyword evidence="8" id="KW-1185">Reference proteome</keyword>
<organism evidence="7 8">
    <name type="scientific">Streptomyces lacrimifluminis</name>
    <dbReference type="NCBI Taxonomy" id="1500077"/>
    <lineage>
        <taxon>Bacteria</taxon>
        <taxon>Bacillati</taxon>
        <taxon>Actinomycetota</taxon>
        <taxon>Actinomycetes</taxon>
        <taxon>Kitasatosporales</taxon>
        <taxon>Streptomycetaceae</taxon>
        <taxon>Streptomyces</taxon>
    </lineage>
</organism>
<evidence type="ECO:0000256" key="5">
    <source>
        <dbReference type="PIRSR" id="PIRSR604294-1"/>
    </source>
</evidence>
<keyword evidence="2 5" id="KW-0479">Metal-binding</keyword>
<dbReference type="PANTHER" id="PTHR10543">
    <property type="entry name" value="BETA-CAROTENE DIOXYGENASE"/>
    <property type="match status" value="1"/>
</dbReference>
<comment type="cofactor">
    <cofactor evidence="5 6">
        <name>Fe(2+)</name>
        <dbReference type="ChEBI" id="CHEBI:29033"/>
    </cofactor>
    <text evidence="5 6">Binds 1 Fe(2+) ion per subunit.</text>
</comment>
<sequence>MSRDKVFCSQQDGLTSPSEPAFVARENACGEDDGYLLSLWWNWATGLSELLIHDAADLRRTPLCRVKLPTRVPFGFHGSWADHQTLDRAVAACRNGE</sequence>
<keyword evidence="6" id="KW-0223">Dioxygenase</keyword>
<dbReference type="Pfam" id="PF03055">
    <property type="entry name" value="RPE65"/>
    <property type="match status" value="1"/>
</dbReference>
<keyword evidence="3 6" id="KW-0560">Oxidoreductase</keyword>
<accession>A0A917UND0</accession>
<proteinExistence type="inferred from homology"/>
<dbReference type="EC" id="1.13.11.-" evidence="6"/>
<dbReference type="PANTHER" id="PTHR10543:SF89">
    <property type="entry name" value="CAROTENOID 9,10(9',10')-CLEAVAGE DIOXYGENASE 1"/>
    <property type="match status" value="1"/>
</dbReference>
<evidence type="ECO:0000256" key="6">
    <source>
        <dbReference type="RuleBase" id="RU364048"/>
    </source>
</evidence>
<evidence type="ECO:0000256" key="4">
    <source>
        <dbReference type="ARBA" id="ARBA00023004"/>
    </source>
</evidence>
<reference evidence="7" key="1">
    <citation type="journal article" date="2014" name="Int. J. Syst. Evol. Microbiol.">
        <title>Complete genome sequence of Corynebacterium casei LMG S-19264T (=DSM 44701T), isolated from a smear-ripened cheese.</title>
        <authorList>
            <consortium name="US DOE Joint Genome Institute (JGI-PGF)"/>
            <person name="Walter F."/>
            <person name="Albersmeier A."/>
            <person name="Kalinowski J."/>
            <person name="Ruckert C."/>
        </authorList>
    </citation>
    <scope>NUCLEOTIDE SEQUENCE</scope>
    <source>
        <strain evidence="7">CGMCC 4.7272</strain>
    </source>
</reference>
<keyword evidence="4 5" id="KW-0408">Iron</keyword>
<dbReference type="GO" id="GO:0016121">
    <property type="term" value="P:carotene catabolic process"/>
    <property type="evidence" value="ECO:0007669"/>
    <property type="project" value="TreeGrafter"/>
</dbReference>
<comment type="similarity">
    <text evidence="1 6">Belongs to the carotenoid oxygenase family.</text>
</comment>
<dbReference type="GO" id="GO:0010436">
    <property type="term" value="F:carotenoid dioxygenase activity"/>
    <property type="evidence" value="ECO:0007669"/>
    <property type="project" value="TreeGrafter"/>
</dbReference>
<dbReference type="EMBL" id="BMMU01000056">
    <property type="protein sequence ID" value="GGJ69711.1"/>
    <property type="molecule type" value="Genomic_DNA"/>
</dbReference>
<evidence type="ECO:0000256" key="3">
    <source>
        <dbReference type="ARBA" id="ARBA00023002"/>
    </source>
</evidence>
<dbReference type="RefSeq" id="WP_229695682.1">
    <property type="nucleotide sequence ID" value="NZ_BAABER010000067.1"/>
</dbReference>
<name>A0A917UND0_9ACTN</name>
<dbReference type="GO" id="GO:0046872">
    <property type="term" value="F:metal ion binding"/>
    <property type="evidence" value="ECO:0007669"/>
    <property type="project" value="UniProtKB-KW"/>
</dbReference>